<evidence type="ECO:0000313" key="3">
    <source>
        <dbReference type="RefSeq" id="XP_071921764.1"/>
    </source>
</evidence>
<keyword evidence="2" id="KW-1185">Reference proteome</keyword>
<dbReference type="RefSeq" id="XP_071921764.1">
    <property type="nucleotide sequence ID" value="XM_072065663.1"/>
</dbReference>
<organism evidence="2 3">
    <name type="scientific">Coffea arabica</name>
    <name type="common">Arabian coffee</name>
    <dbReference type="NCBI Taxonomy" id="13443"/>
    <lineage>
        <taxon>Eukaryota</taxon>
        <taxon>Viridiplantae</taxon>
        <taxon>Streptophyta</taxon>
        <taxon>Embryophyta</taxon>
        <taxon>Tracheophyta</taxon>
        <taxon>Spermatophyta</taxon>
        <taxon>Magnoliopsida</taxon>
        <taxon>eudicotyledons</taxon>
        <taxon>Gunneridae</taxon>
        <taxon>Pentapetalae</taxon>
        <taxon>asterids</taxon>
        <taxon>lamiids</taxon>
        <taxon>Gentianales</taxon>
        <taxon>Rubiaceae</taxon>
        <taxon>Ixoroideae</taxon>
        <taxon>Gardenieae complex</taxon>
        <taxon>Bertiereae - Coffeeae clade</taxon>
        <taxon>Coffeeae</taxon>
        <taxon>Coffea</taxon>
    </lineage>
</organism>
<evidence type="ECO:0000259" key="1">
    <source>
        <dbReference type="Pfam" id="PF13966"/>
    </source>
</evidence>
<proteinExistence type="predicted"/>
<accession>A0ABM4VQF0</accession>
<protein>
    <recommendedName>
        <fullName evidence="1">Reverse transcriptase zinc-binding domain-containing protein</fullName>
    </recommendedName>
</protein>
<dbReference type="InterPro" id="IPR026960">
    <property type="entry name" value="RVT-Znf"/>
</dbReference>
<dbReference type="Pfam" id="PF13966">
    <property type="entry name" value="zf-RVT"/>
    <property type="match status" value="1"/>
</dbReference>
<evidence type="ECO:0000313" key="2">
    <source>
        <dbReference type="Proteomes" id="UP001652660"/>
    </source>
</evidence>
<reference evidence="3" key="1">
    <citation type="submission" date="2025-08" db="UniProtKB">
        <authorList>
            <consortium name="RefSeq"/>
        </authorList>
    </citation>
    <scope>IDENTIFICATION</scope>
    <source>
        <tissue evidence="3">Leaves</tissue>
    </source>
</reference>
<dbReference type="PANTHER" id="PTHR33116">
    <property type="entry name" value="REVERSE TRANSCRIPTASE ZINC-BINDING DOMAIN-CONTAINING PROTEIN-RELATED-RELATED"/>
    <property type="match status" value="1"/>
</dbReference>
<dbReference type="Proteomes" id="UP001652660">
    <property type="component" value="Chromosome 9e"/>
</dbReference>
<sequence length="445" mass="49666">MVMQPGFRGFTVPRGCLAVTHLAFADNVFIFANGSSKALKEVIGVLDSYQRVSGQLINVQKCGYLMHLSSSPARRRVVERLTGFSRQSFPVRYLGFPLYYGRSKATHYGESFESSSGSAPTFYGGIIAGITNDIGFAGPTCVIQWRKGERVFEGLRMYIRLSHLSYGGHFKWDHPSGLSLCMQNTVLVSNRVRQTFGRLLRRPGGGWSMLVDTWSYPCFGWSTRGLHRAGEVGYPAVGTGAAIRHYQVLPSDITCAVLRKPTPGGALAAEAIWMPTTSGRFTLSSAYQEVRQVSHKSIVYSHIWGPSLPLKVSFFMLRLLRRRLPLDEILCMMGFQLPSKCFYCAAAAEETTEHVFFTGRIALEVWGFFNAICGVTPKPQNLRACLLSWWLLGASSVGGRFVRARLPSWICRNIWKARNSAVFYGARIRSQEVCQAIFKDIRAAF</sequence>
<feature type="domain" description="Reverse transcriptase zinc-binding" evidence="1">
    <location>
        <begin position="281"/>
        <end position="366"/>
    </location>
</feature>
<dbReference type="PANTHER" id="PTHR33116:SF82">
    <property type="entry name" value="RNASE H FAMILY PROTEIN"/>
    <property type="match status" value="1"/>
</dbReference>
<gene>
    <name evidence="3" type="primary">LOC140014597</name>
</gene>
<name>A0ABM4VQF0_COFAR</name>
<dbReference type="GeneID" id="140014597"/>